<organism evidence="2">
    <name type="scientific">Noctiluca scintillans</name>
    <name type="common">Sea sparkle</name>
    <name type="synonym">Red tide dinoflagellate</name>
    <dbReference type="NCBI Taxonomy" id="2966"/>
    <lineage>
        <taxon>Eukaryota</taxon>
        <taxon>Sar</taxon>
        <taxon>Alveolata</taxon>
        <taxon>Dinophyceae</taxon>
        <taxon>Noctilucales</taxon>
        <taxon>Noctilucaceae</taxon>
        <taxon>Noctiluca</taxon>
    </lineage>
</organism>
<evidence type="ECO:0000256" key="1">
    <source>
        <dbReference type="SAM" id="MobiDB-lite"/>
    </source>
</evidence>
<evidence type="ECO:0000313" key="2">
    <source>
        <dbReference type="EMBL" id="CAD8844365.1"/>
    </source>
</evidence>
<proteinExistence type="predicted"/>
<dbReference type="AlphaFoldDB" id="A0A7S1A7A4"/>
<dbReference type="EMBL" id="HBFQ01026516">
    <property type="protein sequence ID" value="CAD8844365.1"/>
    <property type="molecule type" value="Transcribed_RNA"/>
</dbReference>
<reference evidence="2" key="1">
    <citation type="submission" date="2021-01" db="EMBL/GenBank/DDBJ databases">
        <authorList>
            <person name="Corre E."/>
            <person name="Pelletier E."/>
            <person name="Niang G."/>
            <person name="Scheremetjew M."/>
            <person name="Finn R."/>
            <person name="Kale V."/>
            <person name="Holt S."/>
            <person name="Cochrane G."/>
            <person name="Meng A."/>
            <person name="Brown T."/>
            <person name="Cohen L."/>
        </authorList>
    </citation>
    <scope>NUCLEOTIDE SEQUENCE</scope>
</reference>
<protein>
    <submittedName>
        <fullName evidence="2">Uncharacterized protein</fullName>
    </submittedName>
</protein>
<sequence length="674" mass="71713">MPDPSKDPAGPAVLEVGDELPELRGLVRSLLVSASASSKSATLPTHGFAFTSRTPLSQFGMSYGADHWMNLLCYGVLPASDVSLPLLAALLERVPLNQLPDVFADTDLWLRLLQLLEGNDASKRFAATCVAASLCRAPVFASALFEFGGLAAMGRDGLLGHRFRIALPDLPTLEIPHPAALLVSLQLLAAVAGTIPAHCLALDSVLNWIRQQARPLLDLLQWVAALRSSPGVDSAGWPLAMNGEQGEVLRSISAMAASSQQGVVRNSVLLVLCAGERATQDANQVIVASVLSGGSTFGAVPLADMKMAPGHAQAQTLHLQDEHERGEVVALCCRCALVFVELWSALCVAASRRRDVPVGRSPTAGVTAMAQLEGGFQAMILELLTQASSALSTSSQDTIMQDMGVKFDEVRSSTPPVNDGSTVIRGVSVENPWQNSQDTRLAIVAQILHAWRYDSVTLDLRRLVERERKGGPELACLRPEFDSRTPASPWPRDGAPRLAGDFTHSTTPVRSTPELLELARARIDALCTVFVHSCGELLALRLAAPKVSGSTERGLLDWPHLQFDGSRTQFKTLLLVVEVSLHLIQLHATALVLAAPSNSSAPSAQPPRLALVRQYLRMLQQFSTAVGGAVAVGLADAAVCGPGYSTLPVKTLDLTFASGAATKADRLLAELQSL</sequence>
<feature type="region of interest" description="Disordered" evidence="1">
    <location>
        <begin position="476"/>
        <end position="506"/>
    </location>
</feature>
<accession>A0A7S1A7A4</accession>
<name>A0A7S1A7A4_NOCSC</name>
<gene>
    <name evidence="2" type="ORF">NSCI0253_LOCUS18715</name>
</gene>